<dbReference type="Proteomes" id="UP000030750">
    <property type="component" value="Unassembled WGS sequence"/>
</dbReference>
<sequence length="418" mass="46776">MSQLHTGGSKKSKGTRKRQQKGAGRGAKAPRLEVPPQATEPTTHLPPDAEQDLASSIRSALSGGLHALSEQAWLQDEGTVSLQPLSQQESSDSSERSSPAEWMSSDTTRTHEEALDKPTLTGMRPVMPSSSRGHRQEAKREKRKMPGAAAGGRPDAGYGPSSEPSTSQGVSASETMQADNSLRRLLDAYRWLRRMFREMPEHVLRTHPFYHHPERQLRLSNKVVSVENIKKSIVSRQKAISVLVDIRAVLRKQFLTAQEYETLVSYTERLCGYACGTMSTNINTKAGTQILGRMFIILDTLHCAAEALGMGANRAAWWPVIINRIESRAPSRDPEEASWLSPINHALTIAIEYYKRGLRPPMGLVIGLKLILFVSPKLTDFKELKWDPWRDDALHWFEAVAMRIQHSEQSRKDSEGRR</sequence>
<feature type="compositionally biased region" description="Low complexity" evidence="1">
    <location>
        <begin position="146"/>
        <end position="160"/>
    </location>
</feature>
<protein>
    <submittedName>
        <fullName evidence="2">Uncharacterized protein</fullName>
    </submittedName>
</protein>
<organism evidence="2 3">
    <name type="scientific">Eimeria brunetti</name>
    <dbReference type="NCBI Taxonomy" id="51314"/>
    <lineage>
        <taxon>Eukaryota</taxon>
        <taxon>Sar</taxon>
        <taxon>Alveolata</taxon>
        <taxon>Apicomplexa</taxon>
        <taxon>Conoidasida</taxon>
        <taxon>Coccidia</taxon>
        <taxon>Eucoccidiorida</taxon>
        <taxon>Eimeriorina</taxon>
        <taxon>Eimeriidae</taxon>
        <taxon>Eimeria</taxon>
    </lineage>
</organism>
<dbReference type="VEuPathDB" id="ToxoDB:EBH_0036130"/>
<feature type="compositionally biased region" description="Polar residues" evidence="1">
    <location>
        <begin position="162"/>
        <end position="177"/>
    </location>
</feature>
<reference evidence="2" key="2">
    <citation type="submission" date="2013-10" db="EMBL/GenBank/DDBJ databases">
        <authorList>
            <person name="Aslett M."/>
        </authorList>
    </citation>
    <scope>NUCLEOTIDE SEQUENCE [LARGE SCALE GENOMIC DNA]</scope>
    <source>
        <strain evidence="2">Houghton</strain>
    </source>
</reference>
<dbReference type="AlphaFoldDB" id="U6LDE9"/>
<feature type="compositionally biased region" description="Low complexity" evidence="1">
    <location>
        <begin position="81"/>
        <end position="99"/>
    </location>
</feature>
<feature type="region of interest" description="Disordered" evidence="1">
    <location>
        <begin position="78"/>
        <end position="177"/>
    </location>
</feature>
<proteinExistence type="predicted"/>
<evidence type="ECO:0000256" key="1">
    <source>
        <dbReference type="SAM" id="MobiDB-lite"/>
    </source>
</evidence>
<gene>
    <name evidence="2" type="ORF">EBH_0036130</name>
</gene>
<accession>U6LDE9</accession>
<feature type="compositionally biased region" description="Basic residues" evidence="1">
    <location>
        <begin position="8"/>
        <end position="20"/>
    </location>
</feature>
<dbReference type="EMBL" id="HG710663">
    <property type="protein sequence ID" value="CDJ47268.1"/>
    <property type="molecule type" value="Genomic_DNA"/>
</dbReference>
<evidence type="ECO:0000313" key="2">
    <source>
        <dbReference type="EMBL" id="CDJ47268.1"/>
    </source>
</evidence>
<reference evidence="2" key="1">
    <citation type="submission" date="2013-10" db="EMBL/GenBank/DDBJ databases">
        <title>Genomic analysis of the causative agents of coccidiosis in chickens.</title>
        <authorList>
            <person name="Reid A.J."/>
            <person name="Blake D."/>
            <person name="Billington K."/>
            <person name="Browne H."/>
            <person name="Dunn M."/>
            <person name="Hung S."/>
            <person name="Kawahara F."/>
            <person name="Miranda-Saavedra D."/>
            <person name="Mourier T."/>
            <person name="Nagra H."/>
            <person name="Otto T.D."/>
            <person name="Rawlings N."/>
            <person name="Sanchez A."/>
            <person name="Sanders M."/>
            <person name="Subramaniam C."/>
            <person name="Tay Y."/>
            <person name="Dear P."/>
            <person name="Doerig C."/>
            <person name="Gruber A."/>
            <person name="Parkinson J."/>
            <person name="Shirley M."/>
            <person name="Wan K.L."/>
            <person name="Berriman M."/>
            <person name="Tomley F."/>
            <person name="Pain A."/>
        </authorList>
    </citation>
    <scope>NUCLEOTIDE SEQUENCE [LARGE SCALE GENOMIC DNA]</scope>
    <source>
        <strain evidence="2">Houghton</strain>
    </source>
</reference>
<name>U6LDE9_9EIME</name>
<keyword evidence="3" id="KW-1185">Reference proteome</keyword>
<feature type="region of interest" description="Disordered" evidence="1">
    <location>
        <begin position="1"/>
        <end position="58"/>
    </location>
</feature>
<evidence type="ECO:0000313" key="3">
    <source>
        <dbReference type="Proteomes" id="UP000030750"/>
    </source>
</evidence>